<reference evidence="1" key="1">
    <citation type="submission" date="2021-06" db="EMBL/GenBank/DDBJ databases">
        <authorList>
            <person name="Hodson N. C."/>
            <person name="Mongue J. A."/>
            <person name="Jaron S. K."/>
        </authorList>
    </citation>
    <scope>NUCLEOTIDE SEQUENCE</scope>
</reference>
<protein>
    <submittedName>
        <fullName evidence="1">Uncharacterized protein</fullName>
    </submittedName>
</protein>
<evidence type="ECO:0000313" key="1">
    <source>
        <dbReference type="EMBL" id="CAG7817827.1"/>
    </source>
</evidence>
<dbReference type="AlphaFoldDB" id="A0A8J2PCA7"/>
<keyword evidence="2" id="KW-1185">Reference proteome</keyword>
<dbReference type="Proteomes" id="UP000708208">
    <property type="component" value="Unassembled WGS sequence"/>
</dbReference>
<name>A0A8J2PCA7_9HEXA</name>
<organism evidence="1 2">
    <name type="scientific">Allacma fusca</name>
    <dbReference type="NCBI Taxonomy" id="39272"/>
    <lineage>
        <taxon>Eukaryota</taxon>
        <taxon>Metazoa</taxon>
        <taxon>Ecdysozoa</taxon>
        <taxon>Arthropoda</taxon>
        <taxon>Hexapoda</taxon>
        <taxon>Collembola</taxon>
        <taxon>Symphypleona</taxon>
        <taxon>Sminthuridae</taxon>
        <taxon>Allacma</taxon>
    </lineage>
</organism>
<proteinExistence type="predicted"/>
<gene>
    <name evidence="1" type="ORF">AFUS01_LOCUS28370</name>
</gene>
<sequence>MGEIRENVPIRSSLTRSIFRLSKVVQIVRIARLWPIIIIIWESLSRLRAVVVLRRLAMNTAQRKIKMKIFMTCNRVDITIIKARSRFLKGFCKECSSWKALQTRHGNVSVQRSGIHLTTPQSHLSPFLKPANKRTIYH</sequence>
<comment type="caution">
    <text evidence="1">The sequence shown here is derived from an EMBL/GenBank/DDBJ whole genome shotgun (WGS) entry which is preliminary data.</text>
</comment>
<dbReference type="EMBL" id="CAJVCH010404744">
    <property type="protein sequence ID" value="CAG7817827.1"/>
    <property type="molecule type" value="Genomic_DNA"/>
</dbReference>
<accession>A0A8J2PCA7</accession>
<evidence type="ECO:0000313" key="2">
    <source>
        <dbReference type="Proteomes" id="UP000708208"/>
    </source>
</evidence>